<dbReference type="AlphaFoldDB" id="A0A0A9AXA3"/>
<sequence length="70" mass="7816">MGASLLRRPRAGLPRRIQFPGGNHTRFGVNESRYGVDRYLIRGASSAASLSGVWTDTPAFVELRYGWLSY</sequence>
<reference evidence="1" key="2">
    <citation type="journal article" date="2015" name="Data Brief">
        <title>Shoot transcriptome of the giant reed, Arundo donax.</title>
        <authorList>
            <person name="Barrero R.A."/>
            <person name="Guerrero F.D."/>
            <person name="Moolhuijzen P."/>
            <person name="Goolsby J.A."/>
            <person name="Tidwell J."/>
            <person name="Bellgard S.E."/>
            <person name="Bellgard M.I."/>
        </authorList>
    </citation>
    <scope>NUCLEOTIDE SEQUENCE</scope>
    <source>
        <tissue evidence="1">Shoot tissue taken approximately 20 cm above the soil surface</tissue>
    </source>
</reference>
<reference evidence="1" key="1">
    <citation type="submission" date="2014-09" db="EMBL/GenBank/DDBJ databases">
        <authorList>
            <person name="Magalhaes I.L.F."/>
            <person name="Oliveira U."/>
            <person name="Santos F.R."/>
            <person name="Vidigal T.H.D.A."/>
            <person name="Brescovit A.D."/>
            <person name="Santos A.J."/>
        </authorList>
    </citation>
    <scope>NUCLEOTIDE SEQUENCE</scope>
    <source>
        <tissue evidence="1">Shoot tissue taken approximately 20 cm above the soil surface</tissue>
    </source>
</reference>
<organism evidence="1">
    <name type="scientific">Arundo donax</name>
    <name type="common">Giant reed</name>
    <name type="synonym">Donax arundinaceus</name>
    <dbReference type="NCBI Taxonomy" id="35708"/>
    <lineage>
        <taxon>Eukaryota</taxon>
        <taxon>Viridiplantae</taxon>
        <taxon>Streptophyta</taxon>
        <taxon>Embryophyta</taxon>
        <taxon>Tracheophyta</taxon>
        <taxon>Spermatophyta</taxon>
        <taxon>Magnoliopsida</taxon>
        <taxon>Liliopsida</taxon>
        <taxon>Poales</taxon>
        <taxon>Poaceae</taxon>
        <taxon>PACMAD clade</taxon>
        <taxon>Arundinoideae</taxon>
        <taxon>Arundineae</taxon>
        <taxon>Arundo</taxon>
    </lineage>
</organism>
<proteinExistence type="predicted"/>
<protein>
    <submittedName>
        <fullName evidence="1">Uncharacterized protein</fullName>
    </submittedName>
</protein>
<dbReference type="EMBL" id="GBRH01244355">
    <property type="protein sequence ID" value="JAD53540.1"/>
    <property type="molecule type" value="Transcribed_RNA"/>
</dbReference>
<evidence type="ECO:0000313" key="1">
    <source>
        <dbReference type="EMBL" id="JAD53540.1"/>
    </source>
</evidence>
<name>A0A0A9AXA3_ARUDO</name>
<accession>A0A0A9AXA3</accession>